<evidence type="ECO:0000313" key="2">
    <source>
        <dbReference type="EMBL" id="KKN11904.1"/>
    </source>
</evidence>
<proteinExistence type="predicted"/>
<name>A0A0F9N1R1_9ZZZZ</name>
<dbReference type="AlphaFoldDB" id="A0A0F9N1R1"/>
<protein>
    <recommendedName>
        <fullName evidence="1">Lambda phage tail tube protein N-terminal domain-containing protein</fullName>
    </recommendedName>
</protein>
<dbReference type="InterPro" id="IPR032494">
    <property type="entry name" value="Phage_TTP_N"/>
</dbReference>
<dbReference type="Pfam" id="PF16461">
    <property type="entry name" value="Phage_TTP_12"/>
    <property type="match status" value="1"/>
</dbReference>
<reference evidence="2" key="1">
    <citation type="journal article" date="2015" name="Nature">
        <title>Complex archaea that bridge the gap between prokaryotes and eukaryotes.</title>
        <authorList>
            <person name="Spang A."/>
            <person name="Saw J.H."/>
            <person name="Jorgensen S.L."/>
            <person name="Zaremba-Niedzwiedzka K."/>
            <person name="Martijn J."/>
            <person name="Lind A.E."/>
            <person name="van Eijk R."/>
            <person name="Schleper C."/>
            <person name="Guy L."/>
            <person name="Ettema T.J."/>
        </authorList>
    </citation>
    <scope>NUCLEOTIDE SEQUENCE</scope>
</reference>
<evidence type="ECO:0000259" key="1">
    <source>
        <dbReference type="Pfam" id="PF16461"/>
    </source>
</evidence>
<dbReference type="Gene3D" id="4.10.410.40">
    <property type="match status" value="1"/>
</dbReference>
<dbReference type="EMBL" id="LAZR01004089">
    <property type="protein sequence ID" value="KKN11904.1"/>
    <property type="molecule type" value="Genomic_DNA"/>
</dbReference>
<feature type="domain" description="Lambda phage tail tube protein N-terminal" evidence="1">
    <location>
        <begin position="12"/>
        <end position="131"/>
    </location>
</feature>
<sequence length="136" mass="14163">MSDAQHGHGATLAATTVGTVGNVINVSVDGQTRDPVDISSMDSTSKFREFIAGMADAGEITVEVNYDGSAAGVADKLNTSYQAGTILTWTITFTGINNFVCNGIITNLGIATPFDDKITQSITIKLTAVPTFTDLA</sequence>
<gene>
    <name evidence="2" type="ORF">LCGC14_1021850</name>
</gene>
<comment type="caution">
    <text evidence="2">The sequence shown here is derived from an EMBL/GenBank/DDBJ whole genome shotgun (WGS) entry which is preliminary data.</text>
</comment>
<accession>A0A0F9N1R1</accession>
<organism evidence="2">
    <name type="scientific">marine sediment metagenome</name>
    <dbReference type="NCBI Taxonomy" id="412755"/>
    <lineage>
        <taxon>unclassified sequences</taxon>
        <taxon>metagenomes</taxon>
        <taxon>ecological metagenomes</taxon>
    </lineage>
</organism>